<evidence type="ECO:0000313" key="2">
    <source>
        <dbReference type="EMBL" id="MDC7685190.1"/>
    </source>
</evidence>
<sequence length="73" mass="7506">MPVAVSNAAARTGSSIGAFTPGVPTETAVTQSAPQTVTFDYTHLGPKGAALFARQVADGLLRIAPDLRNQVKP</sequence>
<dbReference type="EMBL" id="JAQQKX010000023">
    <property type="protein sequence ID" value="MDC7685190.1"/>
    <property type="molecule type" value="Genomic_DNA"/>
</dbReference>
<evidence type="ECO:0000256" key="1">
    <source>
        <dbReference type="SAM" id="MobiDB-lite"/>
    </source>
</evidence>
<evidence type="ECO:0000313" key="3">
    <source>
        <dbReference type="Proteomes" id="UP001214854"/>
    </source>
</evidence>
<proteinExistence type="predicted"/>
<dbReference type="Proteomes" id="UP001214854">
    <property type="component" value="Unassembled WGS sequence"/>
</dbReference>
<name>A0ABT5HZC4_9CAUL</name>
<comment type="caution">
    <text evidence="2">The sequence shown here is derived from an EMBL/GenBank/DDBJ whole genome shotgun (WGS) entry which is preliminary data.</text>
</comment>
<feature type="region of interest" description="Disordered" evidence="1">
    <location>
        <begin position="1"/>
        <end position="20"/>
    </location>
</feature>
<dbReference type="RefSeq" id="WP_272749695.1">
    <property type="nucleotide sequence ID" value="NZ_JAQQKX010000023.1"/>
</dbReference>
<protein>
    <submittedName>
        <fullName evidence="2">Uncharacterized protein</fullName>
    </submittedName>
</protein>
<dbReference type="SUPFAM" id="SSF52266">
    <property type="entry name" value="SGNH hydrolase"/>
    <property type="match status" value="1"/>
</dbReference>
<keyword evidence="3" id="KW-1185">Reference proteome</keyword>
<reference evidence="2 3" key="1">
    <citation type="submission" date="2023-01" db="EMBL/GenBank/DDBJ databases">
        <title>Novel species of the genus Asticcacaulis isolated from rivers.</title>
        <authorList>
            <person name="Lu H."/>
        </authorList>
    </citation>
    <scope>NUCLEOTIDE SEQUENCE [LARGE SCALE GENOMIC DNA]</scope>
    <source>
        <strain evidence="2 3">BYS171W</strain>
    </source>
</reference>
<accession>A0ABT5HZC4</accession>
<organism evidence="2 3">
    <name type="scientific">Asticcacaulis aquaticus</name>
    <dbReference type="NCBI Taxonomy" id="2984212"/>
    <lineage>
        <taxon>Bacteria</taxon>
        <taxon>Pseudomonadati</taxon>
        <taxon>Pseudomonadota</taxon>
        <taxon>Alphaproteobacteria</taxon>
        <taxon>Caulobacterales</taxon>
        <taxon>Caulobacteraceae</taxon>
        <taxon>Asticcacaulis</taxon>
    </lineage>
</organism>
<gene>
    <name evidence="2" type="ORF">PQU92_18055</name>
</gene>